<sequence length="273" mass="29967">MSSATRRLVALDIDGTVLLEDETFSPGVAEAVHRAVAQGHLVTLATGRSWEATSHVLHELEITPEYVVCSNGAAILIRDEDSETGYARHFTEQFDATEVLELLETHLPDANYLVELPDGTRLYTHFVEDWGLHRENARKVTLEEMKGLMVSRVVVVSPDHTEQDFVDMVDQMGLNQVSYAVGWTAWLDIAPKGVDKGTALERVRELTGFAHENIVVIGDGRNDIGMFRWAAEHGGRAFAMGQAPEDVTHAATDITDDVEDGGVATAFQTLGLL</sequence>
<dbReference type="Gene3D" id="3.30.1240.10">
    <property type="match status" value="1"/>
</dbReference>
<dbReference type="InterPro" id="IPR036412">
    <property type="entry name" value="HAD-like_sf"/>
</dbReference>
<reference evidence="1 2" key="1">
    <citation type="submission" date="2016-05" db="EMBL/GenBank/DDBJ databases">
        <authorList>
            <person name="Lavstsen T."/>
            <person name="Jespersen J.S."/>
        </authorList>
    </citation>
    <scope>NUCLEOTIDE SEQUENCE [LARGE SCALE GENOMIC DNA]</scope>
    <source>
        <strain evidence="1 2">YLB-01</strain>
    </source>
</reference>
<dbReference type="RefSeq" id="WP_067028551.1">
    <property type="nucleotide sequence ID" value="NZ_CP038256.1"/>
</dbReference>
<evidence type="ECO:0000313" key="2">
    <source>
        <dbReference type="Proteomes" id="UP000093355"/>
    </source>
</evidence>
<dbReference type="Gene3D" id="3.40.50.1000">
    <property type="entry name" value="HAD superfamily/HAD-like"/>
    <property type="match status" value="1"/>
</dbReference>
<dbReference type="PROSITE" id="PS01228">
    <property type="entry name" value="COF_1"/>
    <property type="match status" value="1"/>
</dbReference>
<dbReference type="GO" id="GO:0005829">
    <property type="term" value="C:cytosol"/>
    <property type="evidence" value="ECO:0007669"/>
    <property type="project" value="TreeGrafter"/>
</dbReference>
<protein>
    <submittedName>
        <fullName evidence="1">Haloacid dehalogenase</fullName>
    </submittedName>
</protein>
<dbReference type="PANTHER" id="PTHR10000:SF8">
    <property type="entry name" value="HAD SUPERFAMILY HYDROLASE-LIKE, TYPE 3"/>
    <property type="match status" value="1"/>
</dbReference>
<dbReference type="OrthoDB" id="3180855at2"/>
<dbReference type="EMBL" id="LXMD01000006">
    <property type="protein sequence ID" value="OCG76124.1"/>
    <property type="molecule type" value="Genomic_DNA"/>
</dbReference>
<dbReference type="SUPFAM" id="SSF56784">
    <property type="entry name" value="HAD-like"/>
    <property type="match status" value="1"/>
</dbReference>
<gene>
    <name evidence="1" type="ORF">A7J15_12630</name>
</gene>
<comment type="caution">
    <text evidence="1">The sequence shown here is derived from an EMBL/GenBank/DDBJ whole genome shotgun (WGS) entry which is preliminary data.</text>
</comment>
<dbReference type="PANTHER" id="PTHR10000">
    <property type="entry name" value="PHOSPHOSERINE PHOSPHATASE"/>
    <property type="match status" value="1"/>
</dbReference>
<accession>A0A1B9NHT3</accession>
<dbReference type="InterPro" id="IPR023214">
    <property type="entry name" value="HAD_sf"/>
</dbReference>
<dbReference type="GO" id="GO:0000287">
    <property type="term" value="F:magnesium ion binding"/>
    <property type="evidence" value="ECO:0007669"/>
    <property type="project" value="TreeGrafter"/>
</dbReference>
<keyword evidence="2" id="KW-1185">Reference proteome</keyword>
<dbReference type="STRING" id="904291.A7J15_12630"/>
<name>A0A1B9NHT3_9MICO</name>
<dbReference type="InterPro" id="IPR006379">
    <property type="entry name" value="HAD-SF_hydro_IIB"/>
</dbReference>
<organism evidence="1 2">
    <name type="scientific">Microbacterium sediminis</name>
    <dbReference type="NCBI Taxonomy" id="904291"/>
    <lineage>
        <taxon>Bacteria</taxon>
        <taxon>Bacillati</taxon>
        <taxon>Actinomycetota</taxon>
        <taxon>Actinomycetes</taxon>
        <taxon>Micrococcales</taxon>
        <taxon>Microbacteriaceae</taxon>
        <taxon>Microbacterium</taxon>
    </lineage>
</organism>
<dbReference type="Pfam" id="PF08282">
    <property type="entry name" value="Hydrolase_3"/>
    <property type="match status" value="1"/>
</dbReference>
<evidence type="ECO:0000313" key="1">
    <source>
        <dbReference type="EMBL" id="OCG76124.1"/>
    </source>
</evidence>
<dbReference type="GO" id="GO:0016791">
    <property type="term" value="F:phosphatase activity"/>
    <property type="evidence" value="ECO:0007669"/>
    <property type="project" value="TreeGrafter"/>
</dbReference>
<dbReference type="AlphaFoldDB" id="A0A1B9NHT3"/>
<proteinExistence type="predicted"/>
<dbReference type="NCBIfam" id="TIGR01484">
    <property type="entry name" value="HAD-SF-IIB"/>
    <property type="match status" value="1"/>
</dbReference>
<dbReference type="Proteomes" id="UP000093355">
    <property type="component" value="Unassembled WGS sequence"/>
</dbReference>